<dbReference type="STRING" id="133383.A0A1R0GZ32"/>
<dbReference type="InterPro" id="IPR001680">
    <property type="entry name" value="WD40_rpt"/>
</dbReference>
<keyword evidence="2" id="KW-0677">Repeat</keyword>
<dbReference type="SMART" id="SM00320">
    <property type="entry name" value="WD40"/>
    <property type="match status" value="2"/>
</dbReference>
<dbReference type="PANTHER" id="PTHR19854:SF1">
    <property type="entry name" value="GUANINE NUCLEOTIDE-BINDING PROTEIN SUBUNIT BETA-LIKE PROTEIN 1"/>
    <property type="match status" value="1"/>
</dbReference>
<keyword evidence="1" id="KW-0853">WD repeat</keyword>
<evidence type="ECO:0000256" key="3">
    <source>
        <dbReference type="ARBA" id="ARBA00037931"/>
    </source>
</evidence>
<evidence type="ECO:0000256" key="2">
    <source>
        <dbReference type="ARBA" id="ARBA00022737"/>
    </source>
</evidence>
<dbReference type="InterPro" id="IPR015943">
    <property type="entry name" value="WD40/YVTN_repeat-like_dom_sf"/>
</dbReference>
<dbReference type="EMBL" id="LSSL01001851">
    <property type="protein sequence ID" value="OLY82150.1"/>
    <property type="molecule type" value="Genomic_DNA"/>
</dbReference>
<dbReference type="SUPFAM" id="SSF50978">
    <property type="entry name" value="WD40 repeat-like"/>
    <property type="match status" value="1"/>
</dbReference>
<comment type="similarity">
    <text evidence="3">Belongs to the WD repeat ASA1 family.</text>
</comment>
<evidence type="ECO:0000313" key="5">
    <source>
        <dbReference type="EMBL" id="OLY82150.1"/>
    </source>
</evidence>
<dbReference type="Pfam" id="PF00400">
    <property type="entry name" value="WD40"/>
    <property type="match status" value="2"/>
</dbReference>
<accession>A0A1R0GZ32</accession>
<dbReference type="InterPro" id="IPR036322">
    <property type="entry name" value="WD40_repeat_dom_sf"/>
</dbReference>
<name>A0A1R0GZ32_9FUNG</name>
<dbReference type="Gene3D" id="2.130.10.10">
    <property type="entry name" value="YVTN repeat-like/Quinoprotein amine dehydrogenase"/>
    <property type="match status" value="1"/>
</dbReference>
<keyword evidence="6" id="KW-1185">Reference proteome</keyword>
<evidence type="ECO:0000313" key="6">
    <source>
        <dbReference type="Proteomes" id="UP000187455"/>
    </source>
</evidence>
<dbReference type="OrthoDB" id="308690at2759"/>
<reference evidence="5 6" key="1">
    <citation type="journal article" date="2016" name="Mol. Biol. Evol.">
        <title>Genome-Wide Survey of Gut Fungi (Harpellales) Reveals the First Horizontally Transferred Ubiquitin Gene from a Mosquito Host.</title>
        <authorList>
            <person name="Wang Y."/>
            <person name="White M.M."/>
            <person name="Kvist S."/>
            <person name="Moncalvo J.M."/>
        </authorList>
    </citation>
    <scope>NUCLEOTIDE SEQUENCE [LARGE SCALE GENOMIC DNA]</scope>
    <source>
        <strain evidence="5 6">ALG-7-W6</strain>
    </source>
</reference>
<gene>
    <name evidence="5" type="ORF">AYI68_g3736</name>
</gene>
<dbReference type="AlphaFoldDB" id="A0A1R0GZ32"/>
<evidence type="ECO:0000256" key="4">
    <source>
        <dbReference type="ARBA" id="ARBA00040563"/>
    </source>
</evidence>
<organism evidence="5 6">
    <name type="scientific">Smittium mucronatum</name>
    <dbReference type="NCBI Taxonomy" id="133383"/>
    <lineage>
        <taxon>Eukaryota</taxon>
        <taxon>Fungi</taxon>
        <taxon>Fungi incertae sedis</taxon>
        <taxon>Zoopagomycota</taxon>
        <taxon>Kickxellomycotina</taxon>
        <taxon>Harpellomycetes</taxon>
        <taxon>Harpellales</taxon>
        <taxon>Legeriomycetaceae</taxon>
        <taxon>Smittium</taxon>
    </lineage>
</organism>
<protein>
    <recommendedName>
        <fullName evidence="4">ASTRA-associated protein 1</fullName>
    </recommendedName>
</protein>
<comment type="caution">
    <text evidence="5">The sequence shown here is derived from an EMBL/GenBank/DDBJ whole genome shotgun (WGS) entry which is preliminary data.</text>
</comment>
<dbReference type="Proteomes" id="UP000187455">
    <property type="component" value="Unassembled WGS sequence"/>
</dbReference>
<proteinExistence type="inferred from homology"/>
<sequence>MITRNLIIFYILKQVSDLVATIDLPHIGVNSIEFSPDSKYLAAGCWDYRIRLISTAQWTVVSTFKFHTNPVSSITFIPPGPSLHPFNALTSNTHLSAAVDGTMVTDTNDSTDMGDGGSNSRLVRSGRNISARSVRDFKNYWFVAASYDNRISLWDKTK</sequence>
<evidence type="ECO:0000256" key="1">
    <source>
        <dbReference type="ARBA" id="ARBA00022574"/>
    </source>
</evidence>
<dbReference type="PANTHER" id="PTHR19854">
    <property type="entry name" value="TRANSDUCIN BETA-LIKE 3"/>
    <property type="match status" value="1"/>
</dbReference>